<keyword evidence="2" id="KW-1185">Reference proteome</keyword>
<evidence type="ECO:0000313" key="1">
    <source>
        <dbReference type="EMBL" id="CAG9940508.1"/>
    </source>
</evidence>
<comment type="caution">
    <text evidence="1">The sequence shown here is derived from an EMBL/GenBank/DDBJ whole genome shotgun (WGS) entry which is preliminary data.</text>
</comment>
<sequence>MSRNPLPIGETAFGLKFPSLEIGKELPRLSLLRYRWPRYQYRTDKWELDIHWMIHDGHLLQQCIVRNLEPSPLDIEFEFCNPGSSMVVRDLRFTPIVLHSGQYSSQACPDGCGCFRSPDPAINGGDNLNENILEAFEDTASPDKHIEFLMRRHLEHILSVCAIPVHQPHPKPSELGTAWFKPGPGVVPIALTCGDMSEHVIYTSSSFFAFMFLLEAARRLKRIHPADKYVSTMLARISTVCEGHMEWLKLAELDEGIFSLEYWPTGKTKDVRRSFLSELRMRSFDTSFHIKAGEFAKVYNGPDTKELARVVVGKVWECWVENLRLSDKRGVSVWPHYFPKLKEVAKEFRLSDQLWIWKALSIVEETKISPPSDPDSRKMGDSEQPRSFSPRDVQRGIVKRFTTRNPLIKQRTLAVTRSARRVRFTFHAQDTVLFYGEDWGFFDSETKSWSNLINLQKICVGNQTLEWDNALRYGLALMMAVRENSINGQHPRELIKSAFSRLINASGQNGFFPGKLEFETKESMQPQTGRDEIRFFNNSFQIPFILFMNAIPISKAYQGPWKTDYERPSIDELHNMRLKMESPIQLKTGKSDPNPNSEAASWLKKYLLLSPQNDPINTIDIYEEEWLYNYPEFFSSEKVMSQELFRSTLQRMQLSKYGSECSTITRGIEEYLLKLRQDPRLSEKETNYLPFAGWGAFDNISKTARVLDAAKKRSTEKNAIPTIRQPTYAGSNRVGSHRIDEDHEEVGKSRQRQRWATPSVDRKGRMEIRRRRQILDWGHEWKDESLQNLLDKMRALKVVIIQSQEHVRGDLSLRGAENIRFFTYVTVIFLPLSFSAGVMGMDGAPSGSLMVSMITYAIVSLALTFIALYNAAPVGKILRKVFKGYYQSFTDSTMQQSSLVRLSRISSRSSLDTDTLSTNEIGVGSEENLTLHPKPEEGYNAHFWFWFTYLVIELPARRVILGYDTLKDGSLIWKAFYHVPTAIVMMPLTGGWVIWFFFSPYTENNKESQEHFRWLIQPPEYVRPMHKIHNKMEEMRKRWDSEQTEAKKGGKPNERPDDRVRS</sequence>
<protein>
    <submittedName>
        <fullName evidence="1">Uncharacterized protein</fullName>
    </submittedName>
</protein>
<proteinExistence type="predicted"/>
<feature type="non-terminal residue" evidence="1">
    <location>
        <position position="1062"/>
    </location>
</feature>
<gene>
    <name evidence="1" type="ORF">CRV2_00001923</name>
</gene>
<accession>A0ACA9THY0</accession>
<evidence type="ECO:0000313" key="2">
    <source>
        <dbReference type="Proteomes" id="UP000836387"/>
    </source>
</evidence>
<organism evidence="1 2">
    <name type="scientific">Clonostachys rosea f. rosea IK726</name>
    <dbReference type="NCBI Taxonomy" id="1349383"/>
    <lineage>
        <taxon>Eukaryota</taxon>
        <taxon>Fungi</taxon>
        <taxon>Dikarya</taxon>
        <taxon>Ascomycota</taxon>
        <taxon>Pezizomycotina</taxon>
        <taxon>Sordariomycetes</taxon>
        <taxon>Hypocreomycetidae</taxon>
        <taxon>Hypocreales</taxon>
        <taxon>Bionectriaceae</taxon>
        <taxon>Clonostachys</taxon>
    </lineage>
</organism>
<dbReference type="EMBL" id="CADEHS020000005">
    <property type="protein sequence ID" value="CAG9940508.1"/>
    <property type="molecule type" value="Genomic_DNA"/>
</dbReference>
<reference evidence="1" key="2">
    <citation type="submission" date="2021-10" db="EMBL/GenBank/DDBJ databases">
        <authorList>
            <person name="Piombo E."/>
        </authorList>
    </citation>
    <scope>NUCLEOTIDE SEQUENCE</scope>
</reference>
<reference evidence="1" key="1">
    <citation type="submission" date="2020-04" db="EMBL/GenBank/DDBJ databases">
        <authorList>
            <person name="Broberg M."/>
        </authorList>
    </citation>
    <scope>NUCLEOTIDE SEQUENCE</scope>
</reference>
<name>A0ACA9THY0_BIOOC</name>
<dbReference type="Proteomes" id="UP000836387">
    <property type="component" value="Unassembled WGS sequence"/>
</dbReference>